<dbReference type="EMBL" id="CP036298">
    <property type="protein sequence ID" value="QDV26159.1"/>
    <property type="molecule type" value="Genomic_DNA"/>
</dbReference>
<evidence type="ECO:0000313" key="3">
    <source>
        <dbReference type="EMBL" id="QDV26159.1"/>
    </source>
</evidence>
<dbReference type="AlphaFoldDB" id="A0A518GC33"/>
<sequence length="351" mass="38971">MMARSNAMRTASGQAAASGSSSTGRRSLIDPIALMQIKNLTLRAKTVVDGFTAGLHRSPLRGFSVEFAEYRPYVLGDDPRSLDWKLLARTDRYYVKQFEDETNRRCYLAIDQSKSMEYGTQGYTKSEYARTLAATIAYYLSLQRDAVGVMTCGTAKSEFLPPRHRTGHLQHLMRILELESTGIHSDLAQSLEQLAGLSRRRGMVVIISDLLTEPDSLLQPLGYLRGRGHDVLVIRILDRSEIDLSIKASSMLQDLESGQEMYVDPTLARSLYRQRFDTHEAQLLEICHRRKARLLTVTVDQPLETVLLEMLGAASSVSAKQAMARSAAVSGSKPLATTSKPPTTTAQKAKE</sequence>
<reference evidence="3 4" key="1">
    <citation type="submission" date="2019-02" db="EMBL/GenBank/DDBJ databases">
        <title>Deep-cultivation of Planctomycetes and their phenomic and genomic characterization uncovers novel biology.</title>
        <authorList>
            <person name="Wiegand S."/>
            <person name="Jogler M."/>
            <person name="Boedeker C."/>
            <person name="Pinto D."/>
            <person name="Vollmers J."/>
            <person name="Rivas-Marin E."/>
            <person name="Kohn T."/>
            <person name="Peeters S.H."/>
            <person name="Heuer A."/>
            <person name="Rast P."/>
            <person name="Oberbeckmann S."/>
            <person name="Bunk B."/>
            <person name="Jeske O."/>
            <person name="Meyerdierks A."/>
            <person name="Storesund J.E."/>
            <person name="Kallscheuer N."/>
            <person name="Luecker S."/>
            <person name="Lage O.M."/>
            <person name="Pohl T."/>
            <person name="Merkel B.J."/>
            <person name="Hornburger P."/>
            <person name="Mueller R.-W."/>
            <person name="Bruemmer F."/>
            <person name="Labrenz M."/>
            <person name="Spormann A.M."/>
            <person name="Op den Camp H."/>
            <person name="Overmann J."/>
            <person name="Amann R."/>
            <person name="Jetten M.S.M."/>
            <person name="Mascher T."/>
            <person name="Medema M.H."/>
            <person name="Devos D.P."/>
            <person name="Kaster A.-K."/>
            <person name="Ovreas L."/>
            <person name="Rohde M."/>
            <person name="Galperin M.Y."/>
            <person name="Jogler C."/>
        </authorList>
    </citation>
    <scope>NUCLEOTIDE SEQUENCE [LARGE SCALE GENOMIC DNA]</scope>
    <source>
        <strain evidence="3 4">Q31a</strain>
    </source>
</reference>
<feature type="domain" description="DUF58" evidence="2">
    <location>
        <begin position="69"/>
        <end position="280"/>
    </location>
</feature>
<dbReference type="InterPro" id="IPR036465">
    <property type="entry name" value="vWFA_dom_sf"/>
</dbReference>
<dbReference type="Pfam" id="PF01882">
    <property type="entry name" value="DUF58"/>
    <property type="match status" value="1"/>
</dbReference>
<dbReference type="Proteomes" id="UP000318017">
    <property type="component" value="Chromosome"/>
</dbReference>
<evidence type="ECO:0000313" key="4">
    <source>
        <dbReference type="Proteomes" id="UP000318017"/>
    </source>
</evidence>
<organism evidence="3 4">
    <name type="scientific">Aureliella helgolandensis</name>
    <dbReference type="NCBI Taxonomy" id="2527968"/>
    <lineage>
        <taxon>Bacteria</taxon>
        <taxon>Pseudomonadati</taxon>
        <taxon>Planctomycetota</taxon>
        <taxon>Planctomycetia</taxon>
        <taxon>Pirellulales</taxon>
        <taxon>Pirellulaceae</taxon>
        <taxon>Aureliella</taxon>
    </lineage>
</organism>
<feature type="compositionally biased region" description="Low complexity" evidence="1">
    <location>
        <begin position="9"/>
        <end position="25"/>
    </location>
</feature>
<feature type="compositionally biased region" description="Polar residues" evidence="1">
    <location>
        <begin position="335"/>
        <end position="351"/>
    </location>
</feature>
<keyword evidence="4" id="KW-1185">Reference proteome</keyword>
<dbReference type="Gene3D" id="3.40.50.410">
    <property type="entry name" value="von Willebrand factor, type A domain"/>
    <property type="match status" value="1"/>
</dbReference>
<evidence type="ECO:0000259" key="2">
    <source>
        <dbReference type="Pfam" id="PF01882"/>
    </source>
</evidence>
<dbReference type="KEGG" id="ahel:Q31a_45310"/>
<evidence type="ECO:0000256" key="1">
    <source>
        <dbReference type="SAM" id="MobiDB-lite"/>
    </source>
</evidence>
<dbReference type="InterPro" id="IPR002881">
    <property type="entry name" value="DUF58"/>
</dbReference>
<dbReference type="PANTHER" id="PTHR33608:SF7">
    <property type="entry name" value="DUF58 DOMAIN-CONTAINING PROTEIN"/>
    <property type="match status" value="1"/>
</dbReference>
<dbReference type="SUPFAM" id="SSF53300">
    <property type="entry name" value="vWA-like"/>
    <property type="match status" value="1"/>
</dbReference>
<dbReference type="PANTHER" id="PTHR33608">
    <property type="entry name" value="BLL2464 PROTEIN"/>
    <property type="match status" value="1"/>
</dbReference>
<gene>
    <name evidence="3" type="ORF">Q31a_45310</name>
</gene>
<accession>A0A518GC33</accession>
<name>A0A518GC33_9BACT</name>
<feature type="region of interest" description="Disordered" evidence="1">
    <location>
        <begin position="1"/>
        <end position="25"/>
    </location>
</feature>
<proteinExistence type="predicted"/>
<feature type="region of interest" description="Disordered" evidence="1">
    <location>
        <begin position="328"/>
        <end position="351"/>
    </location>
</feature>
<protein>
    <recommendedName>
        <fullName evidence="2">DUF58 domain-containing protein</fullName>
    </recommendedName>
</protein>